<dbReference type="AlphaFoldDB" id="A0A381QCX4"/>
<dbReference type="PANTHER" id="PTHR30137">
    <property type="entry name" value="LUCIFERASE-LIKE MONOOXYGENASE"/>
    <property type="match status" value="1"/>
</dbReference>
<reference evidence="5" key="1">
    <citation type="submission" date="2018-05" db="EMBL/GenBank/DDBJ databases">
        <authorList>
            <person name="Lanie J.A."/>
            <person name="Ng W.-L."/>
            <person name="Kazmierczak K.M."/>
            <person name="Andrzejewski T.M."/>
            <person name="Davidsen T.M."/>
            <person name="Wayne K.J."/>
            <person name="Tettelin H."/>
            <person name="Glass J.I."/>
            <person name="Rusch D."/>
            <person name="Podicherti R."/>
            <person name="Tsui H.-C.T."/>
            <person name="Winkler M.E."/>
        </authorList>
    </citation>
    <scope>NUCLEOTIDE SEQUENCE</scope>
</reference>
<evidence type="ECO:0000256" key="2">
    <source>
        <dbReference type="ARBA" id="ARBA00023033"/>
    </source>
</evidence>
<dbReference type="InterPro" id="IPR050766">
    <property type="entry name" value="Bact_Lucif_Oxidored"/>
</dbReference>
<dbReference type="InterPro" id="IPR036661">
    <property type="entry name" value="Luciferase-like_sf"/>
</dbReference>
<dbReference type="EMBL" id="UINC01001289">
    <property type="protein sequence ID" value="SUZ76724.1"/>
    <property type="molecule type" value="Genomic_DNA"/>
</dbReference>
<keyword evidence="1" id="KW-0560">Oxidoreductase</keyword>
<evidence type="ECO:0000259" key="4">
    <source>
        <dbReference type="Pfam" id="PF00296"/>
    </source>
</evidence>
<dbReference type="GO" id="GO:0005829">
    <property type="term" value="C:cytosol"/>
    <property type="evidence" value="ECO:0007669"/>
    <property type="project" value="TreeGrafter"/>
</dbReference>
<dbReference type="SUPFAM" id="SSF51679">
    <property type="entry name" value="Bacterial luciferase-like"/>
    <property type="match status" value="1"/>
</dbReference>
<gene>
    <name evidence="5" type="ORF">METZ01_LOCUS29578</name>
</gene>
<proteinExistence type="predicted"/>
<sequence>MNGRLGGTIPMKFGIFYEHQLPRDWNVESEHQLLKQSLSQIELADELGFDYAWEVEHHFLEEYSHSSAPEVFLAAASQRTKNIRLGHGIVQMTTNHPARVAEKVATLDLVSDGRVELGLGEGASVTELHPFNLRFRDKRDVWEDAVRCTLPMFWNHGWEYEGEFFKFPLRAVVPKPLQKPHPPLWIACSQLDTIKYSAHRGMGALCFKFVNLDAAKAWVHAYYNTFLHNLEKLTDYQTNPNIAVVAGFMCAETDEEAWEKADGWTFFQFALQLYNKEGPFEPGTVNFWDRYQEWKKTPEGQKRTGSELIGSPDTIRERLLELEQSHVDQVILLNQAGKNTHADICSSLELFAQEVMPEFKERHGEQEEWKREVLAGNIELEEIDTEPFNFAARLKPSQPSTRDAKDMISGVTGRPQAESVQK</sequence>
<evidence type="ECO:0000256" key="1">
    <source>
        <dbReference type="ARBA" id="ARBA00023002"/>
    </source>
</evidence>
<dbReference type="InterPro" id="IPR011251">
    <property type="entry name" value="Luciferase-like_dom"/>
</dbReference>
<evidence type="ECO:0000256" key="3">
    <source>
        <dbReference type="SAM" id="MobiDB-lite"/>
    </source>
</evidence>
<dbReference type="GO" id="GO:0016705">
    <property type="term" value="F:oxidoreductase activity, acting on paired donors, with incorporation or reduction of molecular oxygen"/>
    <property type="evidence" value="ECO:0007669"/>
    <property type="project" value="InterPro"/>
</dbReference>
<name>A0A381QCX4_9ZZZZ</name>
<dbReference type="Pfam" id="PF00296">
    <property type="entry name" value="Bac_luciferase"/>
    <property type="match status" value="1"/>
</dbReference>
<dbReference type="PANTHER" id="PTHR30137:SF8">
    <property type="entry name" value="BLR5498 PROTEIN"/>
    <property type="match status" value="1"/>
</dbReference>
<keyword evidence="2" id="KW-0503">Monooxygenase</keyword>
<feature type="domain" description="Luciferase-like" evidence="4">
    <location>
        <begin position="11"/>
        <end position="329"/>
    </location>
</feature>
<evidence type="ECO:0000313" key="5">
    <source>
        <dbReference type="EMBL" id="SUZ76724.1"/>
    </source>
</evidence>
<dbReference type="GO" id="GO:0004497">
    <property type="term" value="F:monooxygenase activity"/>
    <property type="evidence" value="ECO:0007669"/>
    <property type="project" value="UniProtKB-KW"/>
</dbReference>
<accession>A0A381QCX4</accession>
<feature type="region of interest" description="Disordered" evidence="3">
    <location>
        <begin position="394"/>
        <end position="422"/>
    </location>
</feature>
<dbReference type="Gene3D" id="3.20.20.30">
    <property type="entry name" value="Luciferase-like domain"/>
    <property type="match status" value="1"/>
</dbReference>
<protein>
    <recommendedName>
        <fullName evidence="4">Luciferase-like domain-containing protein</fullName>
    </recommendedName>
</protein>
<organism evidence="5">
    <name type="scientific">marine metagenome</name>
    <dbReference type="NCBI Taxonomy" id="408172"/>
    <lineage>
        <taxon>unclassified sequences</taxon>
        <taxon>metagenomes</taxon>
        <taxon>ecological metagenomes</taxon>
    </lineage>
</organism>